<dbReference type="CDD" id="cd00609">
    <property type="entry name" value="AAT_like"/>
    <property type="match status" value="1"/>
</dbReference>
<dbReference type="InterPro" id="IPR050881">
    <property type="entry name" value="LL-DAP_aminotransferase"/>
</dbReference>
<comment type="similarity">
    <text evidence="4">Belongs to the class-I pyridoxal-phosphate-dependent aminotransferase family.</text>
</comment>
<dbReference type="OrthoDB" id="9802328at2"/>
<dbReference type="EMBL" id="SMGO01000002">
    <property type="protein sequence ID" value="TCK82819.1"/>
    <property type="molecule type" value="Genomic_DNA"/>
</dbReference>
<gene>
    <name evidence="6" type="ORF">C8N28_1404</name>
</gene>
<protein>
    <recommendedName>
        <fullName evidence="4">Aminotransferase</fullName>
        <ecNumber evidence="4">2.6.1.-</ecNumber>
    </recommendedName>
</protein>
<keyword evidence="7" id="KW-1185">Reference proteome</keyword>
<dbReference type="Gene3D" id="3.40.640.10">
    <property type="entry name" value="Type I PLP-dependent aspartate aminotransferase-like (Major domain)"/>
    <property type="match status" value="1"/>
</dbReference>
<dbReference type="GO" id="GO:0030170">
    <property type="term" value="F:pyridoxal phosphate binding"/>
    <property type="evidence" value="ECO:0007669"/>
    <property type="project" value="InterPro"/>
</dbReference>
<dbReference type="EC" id="2.6.1.-" evidence="4"/>
<dbReference type="InterPro" id="IPR015422">
    <property type="entry name" value="PyrdxlP-dep_Trfase_small"/>
</dbReference>
<evidence type="ECO:0000256" key="1">
    <source>
        <dbReference type="ARBA" id="ARBA00001933"/>
    </source>
</evidence>
<dbReference type="RefSeq" id="WP_132222983.1">
    <property type="nucleotide sequence ID" value="NZ_SMGO01000002.1"/>
</dbReference>
<dbReference type="InterPro" id="IPR015421">
    <property type="entry name" value="PyrdxlP-dep_Trfase_major"/>
</dbReference>
<evidence type="ECO:0000256" key="2">
    <source>
        <dbReference type="ARBA" id="ARBA00022576"/>
    </source>
</evidence>
<dbReference type="PROSITE" id="PS00105">
    <property type="entry name" value="AA_TRANSFER_CLASS_1"/>
    <property type="match status" value="1"/>
</dbReference>
<dbReference type="InterPro" id="IPR015424">
    <property type="entry name" value="PyrdxlP-dep_Trfase"/>
</dbReference>
<evidence type="ECO:0000259" key="5">
    <source>
        <dbReference type="Pfam" id="PF00155"/>
    </source>
</evidence>
<dbReference type="PANTHER" id="PTHR42832:SF3">
    <property type="entry name" value="L-GLUTAMINE--4-(METHYLSULFANYL)-2-OXOBUTANOATE AMINOTRANSFERASE"/>
    <property type="match status" value="1"/>
</dbReference>
<dbReference type="PANTHER" id="PTHR42832">
    <property type="entry name" value="AMINO ACID AMINOTRANSFERASE"/>
    <property type="match status" value="1"/>
</dbReference>
<reference evidence="6 7" key="1">
    <citation type="submission" date="2019-03" db="EMBL/GenBank/DDBJ databases">
        <title>Genomic Encyclopedia of Archaeal and Bacterial Type Strains, Phase II (KMG-II): from individual species to whole genera.</title>
        <authorList>
            <person name="Goeker M."/>
        </authorList>
    </citation>
    <scope>NUCLEOTIDE SEQUENCE [LARGE SCALE GENOMIC DNA]</scope>
    <source>
        <strain evidence="6 7">DSM 22554</strain>
    </source>
</reference>
<dbReference type="SUPFAM" id="SSF53383">
    <property type="entry name" value="PLP-dependent transferases"/>
    <property type="match status" value="1"/>
</dbReference>
<dbReference type="InterPro" id="IPR004838">
    <property type="entry name" value="NHTrfase_class1_PyrdxlP-BS"/>
</dbReference>
<comment type="cofactor">
    <cofactor evidence="1 4">
        <name>pyridoxal 5'-phosphate</name>
        <dbReference type="ChEBI" id="CHEBI:597326"/>
    </cofactor>
</comment>
<keyword evidence="3 4" id="KW-0808">Transferase</keyword>
<name>A0A4R1LZY1_9SPHI</name>
<accession>A0A4R1LZY1</accession>
<dbReference type="InterPro" id="IPR004839">
    <property type="entry name" value="Aminotransferase_I/II_large"/>
</dbReference>
<sequence>MQMKIADRLQHTEEYYFSKKLSQIAELNKSGIQVLNLGIGSPDLQPPAIVIDTLIEESKNPHNHAYQKYNGIPALRNAIATWYGKEYSVTLNPETEVLPLIGSKEGIMHICMTYLQPGDEALVPNPGYPSYLSAVRLSGATPVSYDLKEEDSWLPDLNELSKRDLSKVKIMWINYPHMPSGAKANRDFFKAIIAFAKENQILICHDNPYSFILNDEQISILSIPGSKEVAIELNSFSKTFNMAGWRIGMLVGAQERISEILRFKSNMDSGMFYPLQMAASKALSLDKDWYSELNKVYRQRREKVYELLNILNCTYDKNQVGMFVWAKIADKYEDAYVLTDEILDKSRVFITPGGIFGSQGRDHIRISLCAPESTFAEAINRITSSNLSS</sequence>
<evidence type="ECO:0000313" key="6">
    <source>
        <dbReference type="EMBL" id="TCK82819.1"/>
    </source>
</evidence>
<feature type="domain" description="Aminotransferase class I/classII large" evidence="5">
    <location>
        <begin position="33"/>
        <end position="382"/>
    </location>
</feature>
<keyword evidence="2 4" id="KW-0032">Aminotransferase</keyword>
<dbReference type="GO" id="GO:0008483">
    <property type="term" value="F:transaminase activity"/>
    <property type="evidence" value="ECO:0007669"/>
    <property type="project" value="UniProtKB-KW"/>
</dbReference>
<evidence type="ECO:0000256" key="3">
    <source>
        <dbReference type="ARBA" id="ARBA00022679"/>
    </source>
</evidence>
<comment type="caution">
    <text evidence="6">The sequence shown here is derived from an EMBL/GenBank/DDBJ whole genome shotgun (WGS) entry which is preliminary data.</text>
</comment>
<proteinExistence type="inferred from homology"/>
<dbReference type="Proteomes" id="UP000294616">
    <property type="component" value="Unassembled WGS sequence"/>
</dbReference>
<evidence type="ECO:0000256" key="4">
    <source>
        <dbReference type="RuleBase" id="RU000481"/>
    </source>
</evidence>
<organism evidence="6 7">
    <name type="scientific">Albibacterium bauzanense</name>
    <dbReference type="NCBI Taxonomy" id="653929"/>
    <lineage>
        <taxon>Bacteria</taxon>
        <taxon>Pseudomonadati</taxon>
        <taxon>Bacteroidota</taxon>
        <taxon>Sphingobacteriia</taxon>
        <taxon>Sphingobacteriales</taxon>
        <taxon>Sphingobacteriaceae</taxon>
        <taxon>Albibacterium</taxon>
    </lineage>
</organism>
<dbReference type="AlphaFoldDB" id="A0A4R1LZY1"/>
<evidence type="ECO:0000313" key="7">
    <source>
        <dbReference type="Proteomes" id="UP000294616"/>
    </source>
</evidence>
<dbReference type="Pfam" id="PF00155">
    <property type="entry name" value="Aminotran_1_2"/>
    <property type="match status" value="1"/>
</dbReference>
<dbReference type="Gene3D" id="3.90.1150.10">
    <property type="entry name" value="Aspartate Aminotransferase, domain 1"/>
    <property type="match status" value="1"/>
</dbReference>